<evidence type="ECO:0000313" key="3">
    <source>
        <dbReference type="Proteomes" id="UP000269721"/>
    </source>
</evidence>
<feature type="compositionally biased region" description="Polar residues" evidence="1">
    <location>
        <begin position="84"/>
        <end position="102"/>
    </location>
</feature>
<accession>A0A4P9VW15</accession>
<feature type="compositionally biased region" description="Low complexity" evidence="1">
    <location>
        <begin position="46"/>
        <end position="59"/>
    </location>
</feature>
<evidence type="ECO:0000313" key="2">
    <source>
        <dbReference type="EMBL" id="RKO83332.1"/>
    </source>
</evidence>
<feature type="region of interest" description="Disordered" evidence="1">
    <location>
        <begin position="1"/>
        <end position="156"/>
    </location>
</feature>
<sequence>MLLQTRKESTLRSWPQAVRRGPAPSRTNPRPAAKRTTTSTTPLKGSSALTAKTKTTTNLIQMPGVTRVAPKSSDVHARTPISAPPTSSGHYGLSPATTNSAPHATIPTPPGPSQKKKRETVGQRFDRLLSASTKQRDDRKDRRMSDTAMLGFMAKS</sequence>
<proteinExistence type="predicted"/>
<reference evidence="3" key="1">
    <citation type="journal article" date="2018" name="Nat. Microbiol.">
        <title>Leveraging single-cell genomics to expand the fungal tree of life.</title>
        <authorList>
            <person name="Ahrendt S.R."/>
            <person name="Quandt C.A."/>
            <person name="Ciobanu D."/>
            <person name="Clum A."/>
            <person name="Salamov A."/>
            <person name="Andreopoulos B."/>
            <person name="Cheng J.F."/>
            <person name="Woyke T."/>
            <person name="Pelin A."/>
            <person name="Henrissat B."/>
            <person name="Reynolds N.K."/>
            <person name="Benny G.L."/>
            <person name="Smith M.E."/>
            <person name="James T.Y."/>
            <person name="Grigoriev I.V."/>
        </authorList>
    </citation>
    <scope>NUCLEOTIDE SEQUENCE [LARGE SCALE GENOMIC DNA]</scope>
</reference>
<keyword evidence="3" id="KW-1185">Reference proteome</keyword>
<feature type="compositionally biased region" description="Basic and acidic residues" evidence="1">
    <location>
        <begin position="134"/>
        <end position="145"/>
    </location>
</feature>
<feature type="compositionally biased region" description="Basic and acidic residues" evidence="1">
    <location>
        <begin position="1"/>
        <end position="10"/>
    </location>
</feature>
<dbReference type="AlphaFoldDB" id="A0A4P9VW15"/>
<name>A0A4P9VW15_9FUNG</name>
<evidence type="ECO:0000256" key="1">
    <source>
        <dbReference type="SAM" id="MobiDB-lite"/>
    </source>
</evidence>
<organism evidence="2 3">
    <name type="scientific">Blyttiomyces helicus</name>
    <dbReference type="NCBI Taxonomy" id="388810"/>
    <lineage>
        <taxon>Eukaryota</taxon>
        <taxon>Fungi</taxon>
        <taxon>Fungi incertae sedis</taxon>
        <taxon>Chytridiomycota</taxon>
        <taxon>Chytridiomycota incertae sedis</taxon>
        <taxon>Chytridiomycetes</taxon>
        <taxon>Chytridiomycetes incertae sedis</taxon>
        <taxon>Blyttiomyces</taxon>
    </lineage>
</organism>
<dbReference type="Proteomes" id="UP000269721">
    <property type="component" value="Unassembled WGS sequence"/>
</dbReference>
<feature type="compositionally biased region" description="Polar residues" evidence="1">
    <location>
        <begin position="35"/>
        <end position="44"/>
    </location>
</feature>
<dbReference type="EMBL" id="ML001366">
    <property type="protein sequence ID" value="RKO83332.1"/>
    <property type="molecule type" value="Genomic_DNA"/>
</dbReference>
<protein>
    <submittedName>
        <fullName evidence="2">Uncharacterized protein</fullName>
    </submittedName>
</protein>
<gene>
    <name evidence="2" type="ORF">BDK51DRAFT_50033</name>
</gene>